<dbReference type="AlphaFoldDB" id="A0A3D8JSI4"/>
<name>A0A3D8JSI4_9BURK</name>
<reference evidence="1 2" key="1">
    <citation type="submission" date="2018-08" db="EMBL/GenBank/DDBJ databases">
        <title>Paraburkholderia sp. DHOM06 isolated from forest soil.</title>
        <authorList>
            <person name="Gao Z.-H."/>
            <person name="Qiu L.-H."/>
        </authorList>
    </citation>
    <scope>NUCLEOTIDE SEQUENCE [LARGE SCALE GENOMIC DNA]</scope>
    <source>
        <strain evidence="1 2">DHOM06</strain>
    </source>
</reference>
<organism evidence="1 2">
    <name type="scientific">Trinickia dinghuensis</name>
    <dbReference type="NCBI Taxonomy" id="2291023"/>
    <lineage>
        <taxon>Bacteria</taxon>
        <taxon>Pseudomonadati</taxon>
        <taxon>Pseudomonadota</taxon>
        <taxon>Betaproteobacteria</taxon>
        <taxon>Burkholderiales</taxon>
        <taxon>Burkholderiaceae</taxon>
        <taxon>Trinickia</taxon>
    </lineage>
</organism>
<evidence type="ECO:0000313" key="2">
    <source>
        <dbReference type="Proteomes" id="UP000256838"/>
    </source>
</evidence>
<sequence>MKPLTDADIEAERMDKTIAPTDLRDFLESLGWRYIERALRDRRYVFENVSFPQRQLMFPMDIAAPDYQEATCRVVQKLSEMTGQSNGSILSRMGTFRDDVLRLRVLVEGNDRELPLSFASLLISSTEKLLRAAAYTALRPQMHHSRLVLSEAAQFVEHARFDPTEAGSLVLRVACPINAMEVQSGLPLEASDTPFVRQVMLSLQRALSGLATAIEADRLDDLVHVLKYSQAPLISSNLCEAICAMYDDRIGNSLDIGFDWSVLHKVDDPMLTRPIRIQHGDFLRVEELRRELRVVERD</sequence>
<dbReference type="RefSeq" id="WP_115536743.1">
    <property type="nucleotide sequence ID" value="NZ_QRGA01000018.1"/>
</dbReference>
<evidence type="ECO:0000313" key="1">
    <source>
        <dbReference type="EMBL" id="RDU95636.1"/>
    </source>
</evidence>
<dbReference type="OrthoDB" id="642545at2"/>
<dbReference type="Proteomes" id="UP000256838">
    <property type="component" value="Unassembled WGS sequence"/>
</dbReference>
<dbReference type="EMBL" id="QRGA01000018">
    <property type="protein sequence ID" value="RDU95636.1"/>
    <property type="molecule type" value="Genomic_DNA"/>
</dbReference>
<gene>
    <name evidence="1" type="ORF">DWV00_27305</name>
</gene>
<protein>
    <submittedName>
        <fullName evidence="1">Uncharacterized protein</fullName>
    </submittedName>
</protein>
<comment type="caution">
    <text evidence="1">The sequence shown here is derived from an EMBL/GenBank/DDBJ whole genome shotgun (WGS) entry which is preliminary data.</text>
</comment>
<proteinExistence type="predicted"/>
<keyword evidence="2" id="KW-1185">Reference proteome</keyword>
<accession>A0A3D8JSI4</accession>